<comment type="caution">
    <text evidence="1">The sequence shown here is derived from an EMBL/GenBank/DDBJ whole genome shotgun (WGS) entry which is preliminary data.</text>
</comment>
<sequence>MQTAELIGDPLDWAVAKALGPTGEEWNWLKNRQLGYEVSFSRLWERGGWLLEQCIADGMLVERVDPQYKNLQKFKATLDRWESVYRADTVLVAVCRCLIAHKLGLEVDIPQEVLAMPQSA</sequence>
<protein>
    <submittedName>
        <fullName evidence="1">Uncharacterized protein</fullName>
    </submittedName>
</protein>
<evidence type="ECO:0000313" key="1">
    <source>
        <dbReference type="EMBL" id="KVP97808.1"/>
    </source>
</evidence>
<dbReference type="AlphaFoldDB" id="A0AAW3MWX2"/>
<keyword evidence="2" id="KW-1185">Reference proteome</keyword>
<dbReference type="EMBL" id="LPBJ01000047">
    <property type="protein sequence ID" value="KVP97808.1"/>
    <property type="molecule type" value="Genomic_DNA"/>
</dbReference>
<organism evidence="1 2">
    <name type="scientific">Burkholderia ubonensis</name>
    <dbReference type="NCBI Taxonomy" id="101571"/>
    <lineage>
        <taxon>Bacteria</taxon>
        <taxon>Pseudomonadati</taxon>
        <taxon>Pseudomonadota</taxon>
        <taxon>Betaproteobacteria</taxon>
        <taxon>Burkholderiales</taxon>
        <taxon>Burkholderiaceae</taxon>
        <taxon>Burkholderia</taxon>
        <taxon>Burkholderia cepacia complex</taxon>
    </lineage>
</organism>
<proteinExistence type="predicted"/>
<evidence type="ECO:0000313" key="2">
    <source>
        <dbReference type="Proteomes" id="UP000056453"/>
    </source>
</evidence>
<accession>A0AAW3MWX2</accession>
<reference evidence="1 2" key="1">
    <citation type="submission" date="2015-11" db="EMBL/GenBank/DDBJ databases">
        <title>Expanding the genomic diversity of Burkholderia species for the development of highly accurate diagnostics.</title>
        <authorList>
            <person name="Sahl J."/>
            <person name="Keim P."/>
            <person name="Wagner D."/>
        </authorList>
    </citation>
    <scope>NUCLEOTIDE SEQUENCE [LARGE SCALE GENOMIC DNA]</scope>
    <source>
        <strain evidence="1 2">MSMB1808WGS</strain>
    </source>
</reference>
<name>A0AAW3MWX2_9BURK</name>
<dbReference type="Proteomes" id="UP000056453">
    <property type="component" value="Unassembled WGS sequence"/>
</dbReference>
<gene>
    <name evidence="1" type="ORF">WJ96_04360</name>
</gene>